<proteinExistence type="predicted"/>
<reference evidence="1 2" key="1">
    <citation type="submission" date="2017-08" db="EMBL/GenBank/DDBJ databases">
        <title>Genomic and metabolic characterisation of spoilage-associated Pseudomonas species.</title>
        <authorList>
            <person name="Stanborough T."/>
            <person name="Fegan N."/>
            <person name="Powell S.M."/>
            <person name="Singh T."/>
            <person name="Tamplin M.L."/>
            <person name="Chandry P.S."/>
        </authorList>
    </citation>
    <scope>NUCLEOTIDE SEQUENCE [LARGE SCALE GENOMIC DNA]</scope>
    <source>
        <strain evidence="1 2">L1802</strain>
    </source>
</reference>
<dbReference type="EMBL" id="NQKI01000041">
    <property type="protein sequence ID" value="OZY57793.1"/>
    <property type="molecule type" value="Genomic_DNA"/>
</dbReference>
<gene>
    <name evidence="1" type="ORF">CJF39_19680</name>
</gene>
<organism evidence="1 2">
    <name type="scientific">Pseudomonas lundensis</name>
    <dbReference type="NCBI Taxonomy" id="86185"/>
    <lineage>
        <taxon>Bacteria</taxon>
        <taxon>Pseudomonadati</taxon>
        <taxon>Pseudomonadota</taxon>
        <taxon>Gammaproteobacteria</taxon>
        <taxon>Pseudomonadales</taxon>
        <taxon>Pseudomonadaceae</taxon>
        <taxon>Pseudomonas</taxon>
    </lineage>
</organism>
<accession>A0A266N5S6</accession>
<protein>
    <submittedName>
        <fullName evidence="1">Uncharacterized protein</fullName>
    </submittedName>
</protein>
<evidence type="ECO:0000313" key="2">
    <source>
        <dbReference type="Proteomes" id="UP000215788"/>
    </source>
</evidence>
<dbReference type="Proteomes" id="UP000215788">
    <property type="component" value="Unassembled WGS sequence"/>
</dbReference>
<evidence type="ECO:0000313" key="1">
    <source>
        <dbReference type="EMBL" id="OZY57793.1"/>
    </source>
</evidence>
<dbReference type="AlphaFoldDB" id="A0A266N5S6"/>
<name>A0A266N5S6_9PSED</name>
<sequence length="65" mass="7038">MAFGSQNSAALNVASQAGIITKGKDIFDSSHNCGREMGFELMGDHWCFGIHGTCFFGDFLYLVSV</sequence>
<dbReference type="RefSeq" id="WP_094988636.1">
    <property type="nucleotide sequence ID" value="NZ_JAAQYG010000011.1"/>
</dbReference>
<comment type="caution">
    <text evidence="1">The sequence shown here is derived from an EMBL/GenBank/DDBJ whole genome shotgun (WGS) entry which is preliminary data.</text>
</comment>